<dbReference type="InterPro" id="IPR053156">
    <property type="entry name" value="T6SS_TssM-like"/>
</dbReference>
<dbReference type="Proteomes" id="UP000224871">
    <property type="component" value="Unassembled WGS sequence"/>
</dbReference>
<proteinExistence type="predicted"/>
<feature type="domain" description="Type VI secretion system IcmF C-terminal" evidence="1">
    <location>
        <begin position="2"/>
        <end position="106"/>
    </location>
</feature>
<dbReference type="PANTHER" id="PTHR36153:SF1">
    <property type="entry name" value="TYPE VI SECRETION SYSTEM COMPONENT TSSM1"/>
    <property type="match status" value="1"/>
</dbReference>
<gene>
    <name evidence="2" type="ORF">Xinn_04163</name>
</gene>
<organism evidence="2 3">
    <name type="scientific">Xenorhabdus innexi</name>
    <dbReference type="NCBI Taxonomy" id="290109"/>
    <lineage>
        <taxon>Bacteria</taxon>
        <taxon>Pseudomonadati</taxon>
        <taxon>Pseudomonadota</taxon>
        <taxon>Gammaproteobacteria</taxon>
        <taxon>Enterobacterales</taxon>
        <taxon>Morganellaceae</taxon>
        <taxon>Xenorhabdus</taxon>
    </lineage>
</organism>
<protein>
    <submittedName>
        <fullName evidence="2">Inner membrane protein</fullName>
    </submittedName>
</protein>
<sequence length="130" mass="13958">MVQPVSMDNNILSMVLDVGGQRVQYSHGPQISQLISWPGTAGSNQASIQLNLVDGTTATLSAYGPWALNRLLDKATQTSHNTAAPHDDTGLQARFTIKGHHVVLAFMPNSIFSPFSLPAFSCPNLKSIRA</sequence>
<reference evidence="2 3" key="1">
    <citation type="journal article" date="2017" name="Nat. Microbiol.">
        <title>Natural product diversity associated with the nematode symbionts Photorhabdus and Xenorhabdus.</title>
        <authorList>
            <person name="Tobias N.J."/>
            <person name="Wolff H."/>
            <person name="Djahanschiri B."/>
            <person name="Grundmann F."/>
            <person name="Kronenwerth M."/>
            <person name="Shi Y.M."/>
            <person name="Simonyi S."/>
            <person name="Grun P."/>
            <person name="Shapiro-Ilan D."/>
            <person name="Pidot S.J."/>
            <person name="Stinear T.P."/>
            <person name="Ebersberger I."/>
            <person name="Bode H.B."/>
        </authorList>
    </citation>
    <scope>NUCLEOTIDE SEQUENCE [LARGE SCALE GENOMIC DNA]</scope>
    <source>
        <strain evidence="2 3">DSM 16336</strain>
    </source>
</reference>
<dbReference type="EMBL" id="NIBU01000204">
    <property type="protein sequence ID" value="PHM22188.1"/>
    <property type="molecule type" value="Genomic_DNA"/>
</dbReference>
<comment type="caution">
    <text evidence="2">The sequence shown here is derived from an EMBL/GenBank/DDBJ whole genome shotgun (WGS) entry which is preliminary data.</text>
</comment>
<name>A0A2G0MID2_9GAMM</name>
<dbReference type="Pfam" id="PF06744">
    <property type="entry name" value="IcmF_C"/>
    <property type="match status" value="1"/>
</dbReference>
<evidence type="ECO:0000313" key="2">
    <source>
        <dbReference type="EMBL" id="PHM22188.1"/>
    </source>
</evidence>
<keyword evidence="3" id="KW-1185">Reference proteome</keyword>
<dbReference type="InterPro" id="IPR010623">
    <property type="entry name" value="IcmF_C"/>
</dbReference>
<dbReference type="PANTHER" id="PTHR36153">
    <property type="entry name" value="INNER MEMBRANE PROTEIN-RELATED"/>
    <property type="match status" value="1"/>
</dbReference>
<accession>A0A2G0MID2</accession>
<evidence type="ECO:0000259" key="1">
    <source>
        <dbReference type="Pfam" id="PF06744"/>
    </source>
</evidence>
<evidence type="ECO:0000313" key="3">
    <source>
        <dbReference type="Proteomes" id="UP000224871"/>
    </source>
</evidence>